<evidence type="ECO:0000313" key="9">
    <source>
        <dbReference type="EMBL" id="SCM80712.1"/>
    </source>
</evidence>
<dbReference type="InterPro" id="IPR017225">
    <property type="entry name" value="Cell_shape_determin_MreD_prd"/>
</dbReference>
<dbReference type="NCBIfam" id="TIGR03426">
    <property type="entry name" value="shape_MreD"/>
    <property type="match status" value="1"/>
</dbReference>
<evidence type="ECO:0000256" key="4">
    <source>
        <dbReference type="ARBA" id="ARBA00022692"/>
    </source>
</evidence>
<feature type="transmembrane region" description="Helical" evidence="8">
    <location>
        <begin position="135"/>
        <end position="154"/>
    </location>
</feature>
<evidence type="ECO:0000256" key="3">
    <source>
        <dbReference type="ARBA" id="ARBA00022475"/>
    </source>
</evidence>
<sequence length="164" mass="17929">MRTIVVWAGLLLGTIAVQSVLLPLIFSNGTKPDILLIIVVASGLLAGRERGVGIGFFAGVMQDFASGNIFGLNTLSKMATGYIAGLAERKVFKESMVLPVLAITMATFFNSVSMQALLLLLGYKVELIPMLQYQLLPSLAYNILFCIPIHRLIYRITFGNRSQF</sequence>
<dbReference type="Pfam" id="PF04093">
    <property type="entry name" value="MreD"/>
    <property type="match status" value="1"/>
</dbReference>
<evidence type="ECO:0000256" key="1">
    <source>
        <dbReference type="ARBA" id="ARBA00004651"/>
    </source>
</evidence>
<protein>
    <submittedName>
        <fullName evidence="9">Rod shape-determining protein, subunit D</fullName>
    </submittedName>
</protein>
<keyword evidence="6 8" id="KW-1133">Transmembrane helix</keyword>
<comment type="subcellular location">
    <subcellularLocation>
        <location evidence="1">Cell membrane</location>
        <topology evidence="1">Multi-pass membrane protein</topology>
    </subcellularLocation>
</comment>
<accession>A0A212LT74</accession>
<evidence type="ECO:0000256" key="7">
    <source>
        <dbReference type="ARBA" id="ARBA00023136"/>
    </source>
</evidence>
<dbReference type="InterPro" id="IPR007227">
    <property type="entry name" value="Cell_shape_determining_MreD"/>
</dbReference>
<keyword evidence="4 8" id="KW-0812">Transmembrane</keyword>
<proteinExistence type="inferred from homology"/>
<dbReference type="GO" id="GO:0005886">
    <property type="term" value="C:plasma membrane"/>
    <property type="evidence" value="ECO:0007669"/>
    <property type="project" value="UniProtKB-SubCell"/>
</dbReference>
<keyword evidence="5" id="KW-0133">Cell shape</keyword>
<feature type="transmembrane region" description="Helical" evidence="8">
    <location>
        <begin position="97"/>
        <end position="123"/>
    </location>
</feature>
<keyword evidence="3" id="KW-1003">Cell membrane</keyword>
<organism evidence="9">
    <name type="scientific">uncultured Sporomusa sp</name>
    <dbReference type="NCBI Taxonomy" id="307249"/>
    <lineage>
        <taxon>Bacteria</taxon>
        <taxon>Bacillati</taxon>
        <taxon>Bacillota</taxon>
        <taxon>Negativicutes</taxon>
        <taxon>Selenomonadales</taxon>
        <taxon>Sporomusaceae</taxon>
        <taxon>Sporomusa</taxon>
        <taxon>environmental samples</taxon>
    </lineage>
</organism>
<evidence type="ECO:0000256" key="6">
    <source>
        <dbReference type="ARBA" id="ARBA00022989"/>
    </source>
</evidence>
<gene>
    <name evidence="9" type="primary">mreD</name>
    <name evidence="9" type="ORF">KL86SPO_30890</name>
</gene>
<dbReference type="AlphaFoldDB" id="A0A212LT74"/>
<keyword evidence="7 8" id="KW-0472">Membrane</keyword>
<name>A0A212LT74_9FIRM</name>
<evidence type="ECO:0000256" key="8">
    <source>
        <dbReference type="SAM" id="Phobius"/>
    </source>
</evidence>
<dbReference type="PIRSF" id="PIRSF037497">
    <property type="entry name" value="MreD_Clostridium/Treponema_prd"/>
    <property type="match status" value="1"/>
</dbReference>
<evidence type="ECO:0000256" key="5">
    <source>
        <dbReference type="ARBA" id="ARBA00022960"/>
    </source>
</evidence>
<comment type="similarity">
    <text evidence="2">Belongs to the MreD family.</text>
</comment>
<dbReference type="RefSeq" id="WP_075754602.1">
    <property type="nucleotide sequence ID" value="NZ_LT608335.1"/>
</dbReference>
<dbReference type="EMBL" id="FMJE01000003">
    <property type="protein sequence ID" value="SCM80712.1"/>
    <property type="molecule type" value="Genomic_DNA"/>
</dbReference>
<evidence type="ECO:0000256" key="2">
    <source>
        <dbReference type="ARBA" id="ARBA00007776"/>
    </source>
</evidence>
<reference evidence="9" key="1">
    <citation type="submission" date="2016-08" db="EMBL/GenBank/DDBJ databases">
        <authorList>
            <person name="Seilhamer J.J."/>
        </authorList>
    </citation>
    <scope>NUCLEOTIDE SEQUENCE</scope>
    <source>
        <strain evidence="9">86</strain>
    </source>
</reference>
<dbReference type="GO" id="GO:0008360">
    <property type="term" value="P:regulation of cell shape"/>
    <property type="evidence" value="ECO:0007669"/>
    <property type="project" value="UniProtKB-KW"/>
</dbReference>